<keyword evidence="2" id="KW-1185">Reference proteome</keyword>
<gene>
    <name evidence="1" type="ORF">MENTE1834_LOCUS25733</name>
</gene>
<comment type="caution">
    <text evidence="1">The sequence shown here is derived from an EMBL/GenBank/DDBJ whole genome shotgun (WGS) entry which is preliminary data.</text>
</comment>
<dbReference type="EMBL" id="CAVMJV010000036">
    <property type="protein sequence ID" value="CAK5078663.1"/>
    <property type="molecule type" value="Genomic_DNA"/>
</dbReference>
<reference evidence="1" key="1">
    <citation type="submission" date="2023-11" db="EMBL/GenBank/DDBJ databases">
        <authorList>
            <person name="Poullet M."/>
        </authorList>
    </citation>
    <scope>NUCLEOTIDE SEQUENCE</scope>
    <source>
        <strain evidence="1">E1834</strain>
    </source>
</reference>
<proteinExistence type="predicted"/>
<dbReference type="Proteomes" id="UP001497535">
    <property type="component" value="Unassembled WGS sequence"/>
</dbReference>
<evidence type="ECO:0000313" key="1">
    <source>
        <dbReference type="EMBL" id="CAK5078663.1"/>
    </source>
</evidence>
<protein>
    <submittedName>
        <fullName evidence="1">Uncharacterized protein</fullName>
    </submittedName>
</protein>
<sequence length="233" mass="27030">MKFVGLSLDEQHEMVLNSLPKNIRFVFNCQIKLPNFRNQIRLETIPSVSKVVLMENVFEQTKIPATPQGHLDDGVLLLKRRSAALSSEASWASGSLQLKNLLLCHQLNEDDHKLKRKIVKFLKNSFTDQVLWDLFLAAWKNLEEGHVNLYNDNCTLDEVKKMLVDAEYFCNILYNIYMENSLSRDDFINGVSPSIMHKLLIPIDEKWNTIETWKKLGKIELEGTRPNIKLIFK</sequence>
<name>A0ACB0ZI27_MELEN</name>
<evidence type="ECO:0000313" key="2">
    <source>
        <dbReference type="Proteomes" id="UP001497535"/>
    </source>
</evidence>
<accession>A0ACB0ZI27</accession>
<organism evidence="1 2">
    <name type="scientific">Meloidogyne enterolobii</name>
    <name type="common">Root-knot nematode worm</name>
    <name type="synonym">Meloidogyne mayaguensis</name>
    <dbReference type="NCBI Taxonomy" id="390850"/>
    <lineage>
        <taxon>Eukaryota</taxon>
        <taxon>Metazoa</taxon>
        <taxon>Ecdysozoa</taxon>
        <taxon>Nematoda</taxon>
        <taxon>Chromadorea</taxon>
        <taxon>Rhabditida</taxon>
        <taxon>Tylenchina</taxon>
        <taxon>Tylenchomorpha</taxon>
        <taxon>Tylenchoidea</taxon>
        <taxon>Meloidogynidae</taxon>
        <taxon>Meloidogyninae</taxon>
        <taxon>Meloidogyne</taxon>
    </lineage>
</organism>